<keyword evidence="2 6" id="KW-0808">Transferase</keyword>
<dbReference type="GO" id="GO:0005829">
    <property type="term" value="C:cytosol"/>
    <property type="evidence" value="ECO:0007669"/>
    <property type="project" value="TreeGrafter"/>
</dbReference>
<name>C7P703_METFA</name>
<dbReference type="Gene3D" id="3.40.50.2000">
    <property type="entry name" value="Glycogen Phosphorylase B"/>
    <property type="match status" value="2"/>
</dbReference>
<dbReference type="PANTHER" id="PTHR30160">
    <property type="entry name" value="TETRAACYLDISACCHARIDE 4'-KINASE-RELATED"/>
    <property type="match status" value="1"/>
</dbReference>
<dbReference type="InterPro" id="IPR051199">
    <property type="entry name" value="LPS_LOS_Heptosyltrfase"/>
</dbReference>
<dbReference type="EC" id="2.4.99.24" evidence="4"/>
<keyword evidence="7" id="KW-1185">Reference proteome</keyword>
<dbReference type="KEGG" id="mfe:Mefer_0513"/>
<evidence type="ECO:0000256" key="3">
    <source>
        <dbReference type="ARBA" id="ARBA00043995"/>
    </source>
</evidence>
<comment type="catalytic activity">
    <reaction evidence="5">
        <text>an L-alpha-D-Hep-(1-&gt;5)-[alpha-Kdo-(2-&gt;4)]-alpha-Kdo-(2-&gt;6)-lipid A + ADP-L-glycero-beta-D-manno-heptose = an L-alpha-D-Hep-(1-&gt;3)-L-alpha-D-Hep-(1-&gt;5)-[alpha-Kdo-(2-&gt;4)]-alpha-Kdo-(2-&gt;6)-lipid A + ADP + H(+)</text>
        <dbReference type="Rhea" id="RHEA:74071"/>
        <dbReference type="ChEBI" id="CHEBI:15378"/>
        <dbReference type="ChEBI" id="CHEBI:61506"/>
        <dbReference type="ChEBI" id="CHEBI:193068"/>
        <dbReference type="ChEBI" id="CHEBI:193069"/>
        <dbReference type="ChEBI" id="CHEBI:456216"/>
        <dbReference type="EC" id="2.4.99.24"/>
    </reaction>
</comment>
<evidence type="ECO:0000313" key="6">
    <source>
        <dbReference type="EMBL" id="ACV24335.1"/>
    </source>
</evidence>
<comment type="similarity">
    <text evidence="3">Belongs to the glycosyltransferase 9 family.</text>
</comment>
<dbReference type="Pfam" id="PF01075">
    <property type="entry name" value="Glyco_transf_9"/>
    <property type="match status" value="1"/>
</dbReference>
<dbReference type="eggNOG" id="arCOG09554">
    <property type="taxonomic scope" value="Archaea"/>
</dbReference>
<evidence type="ECO:0000256" key="4">
    <source>
        <dbReference type="ARBA" id="ARBA00044042"/>
    </source>
</evidence>
<dbReference type="GO" id="GO:0008713">
    <property type="term" value="F:ADP-heptose-lipopolysaccharide heptosyltransferase activity"/>
    <property type="evidence" value="ECO:0007669"/>
    <property type="project" value="UniProtKB-EC"/>
</dbReference>
<sequence>MKVLLFKIGAIGDTLMTTPLIRQLRKNFKNATIDYLIGKHSYRVLEGNKHLDNIIKFDEKIFFEKDFKEWIKLIFKIRKRDYDVIFVLDKHWIFNLTAFLFGIEKRIGFDRCGEGKFLTYKVPYFGRKHEIFYYLDLLRGLGIEPNYEDWEMEIFLNEKDLEFAERFWNENNLNDKVVVGICPGGARNIGVGDDDLRRWDIEKYKELIKKLKERGFEVLLIGGKTDKEIEDEILKEVKCVSAIGKTSLKESAALLKKCDVVVCNDSGPMHLAAAVNKKVVSIFGPTHPSEKAPLHKKSKYIWKQVGCNPCYDLWGRCPNPCPYKKKCTDKIEVEELLNIIINTVSQ</sequence>
<dbReference type="STRING" id="573064.Mefer_0513"/>
<organism evidence="6 7">
    <name type="scientific">Methanocaldococcus fervens (strain DSM 4213 / JCM 15782 / AG86)</name>
    <name type="common">Methanococcus fervens</name>
    <dbReference type="NCBI Taxonomy" id="573064"/>
    <lineage>
        <taxon>Archaea</taxon>
        <taxon>Methanobacteriati</taxon>
        <taxon>Methanobacteriota</taxon>
        <taxon>Methanomada group</taxon>
        <taxon>Methanococci</taxon>
        <taxon>Methanococcales</taxon>
        <taxon>Methanocaldococcaceae</taxon>
        <taxon>Methanocaldococcus</taxon>
    </lineage>
</organism>
<dbReference type="SUPFAM" id="SSF53756">
    <property type="entry name" value="UDP-Glycosyltransferase/glycogen phosphorylase"/>
    <property type="match status" value="1"/>
</dbReference>
<dbReference type="PANTHER" id="PTHR30160:SF7">
    <property type="entry name" value="ADP-HEPTOSE--LPS HEPTOSYLTRANSFERASE 2"/>
    <property type="match status" value="1"/>
</dbReference>
<dbReference type="InterPro" id="IPR002201">
    <property type="entry name" value="Glyco_trans_9"/>
</dbReference>
<dbReference type="Proteomes" id="UP000001495">
    <property type="component" value="Chromosome"/>
</dbReference>
<protein>
    <recommendedName>
        <fullName evidence="4">lipopolysaccharide heptosyltransferase II</fullName>
        <ecNumber evidence="4">2.4.99.24</ecNumber>
    </recommendedName>
</protein>
<proteinExistence type="inferred from homology"/>
<dbReference type="OrthoDB" id="65677at2157"/>
<evidence type="ECO:0000256" key="5">
    <source>
        <dbReference type="ARBA" id="ARBA00047503"/>
    </source>
</evidence>
<dbReference type="EMBL" id="CP001696">
    <property type="protein sequence ID" value="ACV24335.1"/>
    <property type="molecule type" value="Genomic_DNA"/>
</dbReference>
<keyword evidence="1" id="KW-0328">Glycosyltransferase</keyword>
<reference evidence="6" key="1">
    <citation type="submission" date="2009-08" db="EMBL/GenBank/DDBJ databases">
        <title>Complete sequence of chromosome of Methanocaldococcus fervens AG86.</title>
        <authorList>
            <consortium name="US DOE Joint Genome Institute"/>
            <person name="Lucas S."/>
            <person name="Copeland A."/>
            <person name="Lapidus A."/>
            <person name="Glavina del Rio T."/>
            <person name="Tice H."/>
            <person name="Bruce D."/>
            <person name="Goodwin L."/>
            <person name="Pitluck S."/>
            <person name="Chertkov O."/>
            <person name="Detter J.C."/>
            <person name="Han C."/>
            <person name="Tapia R."/>
            <person name="Larimer F."/>
            <person name="Land M."/>
            <person name="Hauser L."/>
            <person name="Kyrpides N."/>
            <person name="Ovchinnikova G."/>
            <person name="Lupa-Sieprawska M."/>
            <person name="Whitman W.B."/>
        </authorList>
    </citation>
    <scope>NUCLEOTIDE SEQUENCE [LARGE SCALE GENOMIC DNA]</scope>
    <source>
        <strain evidence="6">AG86</strain>
    </source>
</reference>
<dbReference type="NCBIfam" id="TIGR02195">
    <property type="entry name" value="heptsyl_trn_II"/>
    <property type="match status" value="1"/>
</dbReference>
<dbReference type="RefSeq" id="WP_015791072.1">
    <property type="nucleotide sequence ID" value="NC_013156.1"/>
</dbReference>
<dbReference type="CDD" id="cd03789">
    <property type="entry name" value="GT9_LPS_heptosyltransferase"/>
    <property type="match status" value="1"/>
</dbReference>
<dbReference type="AlphaFoldDB" id="C7P703"/>
<accession>C7P703</accession>
<evidence type="ECO:0000256" key="2">
    <source>
        <dbReference type="ARBA" id="ARBA00022679"/>
    </source>
</evidence>
<dbReference type="CAZy" id="GT9">
    <property type="family name" value="Glycosyltransferase Family 9"/>
</dbReference>
<evidence type="ECO:0000256" key="1">
    <source>
        <dbReference type="ARBA" id="ARBA00022676"/>
    </source>
</evidence>
<dbReference type="HOGENOM" id="CLU_038371_0_0_2"/>
<evidence type="ECO:0000313" key="7">
    <source>
        <dbReference type="Proteomes" id="UP000001495"/>
    </source>
</evidence>
<dbReference type="InterPro" id="IPR011910">
    <property type="entry name" value="RfaF"/>
</dbReference>
<dbReference type="GeneID" id="8365187"/>
<gene>
    <name evidence="6" type="ordered locus">Mefer_0513</name>
</gene>